<reference evidence="2 3" key="1">
    <citation type="submission" date="2019-12" db="EMBL/GenBank/DDBJ databases">
        <title>Strain KN286 was isolated from seawater, which was collected from Caroline Seamount in the tropical western Pacific.</title>
        <authorList>
            <person name="Wang Q."/>
        </authorList>
    </citation>
    <scope>NUCLEOTIDE SEQUENCE [LARGE SCALE GENOMIC DNA]</scope>
    <source>
        <strain evidence="2 3">KN286</strain>
    </source>
</reference>
<evidence type="ECO:0000313" key="2">
    <source>
        <dbReference type="EMBL" id="MXU64873.1"/>
    </source>
</evidence>
<dbReference type="Gene3D" id="3.10.450.710">
    <property type="entry name" value="Tgt2/MlaC"/>
    <property type="match status" value="1"/>
</dbReference>
<dbReference type="PANTHER" id="PTHR36573:SF1">
    <property type="entry name" value="INTERMEMBRANE PHOSPHOLIPID TRANSPORT SYSTEM BINDING PROTEIN MLAC"/>
    <property type="match status" value="1"/>
</dbReference>
<dbReference type="Pfam" id="PF05494">
    <property type="entry name" value="MlaC"/>
    <property type="match status" value="1"/>
</dbReference>
<proteinExistence type="predicted"/>
<dbReference type="Proteomes" id="UP000436016">
    <property type="component" value="Unassembled WGS sequence"/>
</dbReference>
<dbReference type="InterPro" id="IPR008869">
    <property type="entry name" value="MlaC/ttg2D"/>
</dbReference>
<dbReference type="PROSITE" id="PS51318">
    <property type="entry name" value="TAT"/>
    <property type="match status" value="1"/>
</dbReference>
<name>A0A6B0TV85_9RHOB</name>
<dbReference type="AlphaFoldDB" id="A0A6B0TV85"/>
<keyword evidence="1" id="KW-0732">Signal</keyword>
<evidence type="ECO:0000256" key="1">
    <source>
        <dbReference type="SAM" id="SignalP"/>
    </source>
</evidence>
<dbReference type="EMBL" id="WUWG01000001">
    <property type="protein sequence ID" value="MXU64873.1"/>
    <property type="molecule type" value="Genomic_DNA"/>
</dbReference>
<feature type="signal peptide" evidence="1">
    <location>
        <begin position="1"/>
        <end position="34"/>
    </location>
</feature>
<feature type="chain" id="PRO_5025538157" evidence="1">
    <location>
        <begin position="35"/>
        <end position="207"/>
    </location>
</feature>
<evidence type="ECO:0000313" key="3">
    <source>
        <dbReference type="Proteomes" id="UP000436016"/>
    </source>
</evidence>
<organism evidence="2 3">
    <name type="scientific">Oceanomicrobium pacificus</name>
    <dbReference type="NCBI Taxonomy" id="2692916"/>
    <lineage>
        <taxon>Bacteria</taxon>
        <taxon>Pseudomonadati</taxon>
        <taxon>Pseudomonadota</taxon>
        <taxon>Alphaproteobacteria</taxon>
        <taxon>Rhodobacterales</taxon>
        <taxon>Paracoccaceae</taxon>
        <taxon>Oceanomicrobium</taxon>
    </lineage>
</organism>
<keyword evidence="3" id="KW-1185">Reference proteome</keyword>
<dbReference type="PANTHER" id="PTHR36573">
    <property type="entry name" value="INTERMEMBRANE PHOSPHOLIPID TRANSPORT SYSTEM BINDING PROTEIN MLAC"/>
    <property type="match status" value="1"/>
</dbReference>
<dbReference type="InterPro" id="IPR042245">
    <property type="entry name" value="Tgt2/MlaC_sf"/>
</dbReference>
<protein>
    <submittedName>
        <fullName evidence="2">ABC transporter substrate-binding protein</fullName>
    </submittedName>
</protein>
<dbReference type="RefSeq" id="WP_160852648.1">
    <property type="nucleotide sequence ID" value="NZ_WUWG01000001.1"/>
</dbReference>
<comment type="caution">
    <text evidence="2">The sequence shown here is derived from an EMBL/GenBank/DDBJ whole genome shotgun (WGS) entry which is preliminary data.</text>
</comment>
<dbReference type="InterPro" id="IPR006311">
    <property type="entry name" value="TAT_signal"/>
</dbReference>
<gene>
    <name evidence="2" type="ORF">GSH16_05410</name>
</gene>
<sequence length="207" mass="22060">MPTYSNDRTCFSRRGALGLVAGAGLLLAAMPAAAQSTAQGQAHVEAAMRDVLAVVNSGKSTGQAVNDFQRILSKYADMAIISRSSLGNAWRSASDAQKRAYVAAYQPYLARKYGKRFADFKGSSFAVTRVRDAGNKGVLVEGEARVPGRAPIAVEFQVSNRSGSIKIYNLIIEGISLLSSEREEIGQMLAARGNNIDKLTADLRTAG</sequence>
<accession>A0A6B0TV85</accession>